<protein>
    <submittedName>
        <fullName evidence="7">TraR/DksA family transcriptional regulator</fullName>
    </submittedName>
</protein>
<feature type="domain" description="Zinc finger DksA/TraR C4-type" evidence="6">
    <location>
        <begin position="66"/>
        <end position="98"/>
    </location>
</feature>
<reference evidence="7 8" key="1">
    <citation type="journal article" date="2015" name="Stand. Genomic Sci.">
        <title>Genomic Encyclopedia of Bacterial and Archaeal Type Strains, Phase III: the genomes of soil and plant-associated and newly described type strains.</title>
        <authorList>
            <person name="Whitman W.B."/>
            <person name="Woyke T."/>
            <person name="Klenk H.P."/>
            <person name="Zhou Y."/>
            <person name="Lilburn T.G."/>
            <person name="Beck B.J."/>
            <person name="De Vos P."/>
            <person name="Vandamme P."/>
            <person name="Eisen J.A."/>
            <person name="Garrity G."/>
            <person name="Hugenholtz P."/>
            <person name="Kyrpides N.C."/>
        </authorList>
    </citation>
    <scope>NUCLEOTIDE SEQUENCE [LARGE SCALE GENOMIC DNA]</scope>
    <source>
        <strain evidence="7 8">AC4r</strain>
    </source>
</reference>
<gene>
    <name evidence="7" type="ORF">EV140_0675</name>
</gene>
<keyword evidence="1" id="KW-0479">Metal-binding</keyword>
<dbReference type="PANTHER" id="PTHR33823">
    <property type="entry name" value="RNA POLYMERASE-BINDING TRANSCRIPTION FACTOR DKSA-RELATED"/>
    <property type="match status" value="1"/>
</dbReference>
<evidence type="ECO:0000313" key="7">
    <source>
        <dbReference type="EMBL" id="RZT62158.1"/>
    </source>
</evidence>
<accession>A0A4Q7TQJ4</accession>
<feature type="region of interest" description="Disordered" evidence="5">
    <location>
        <begin position="16"/>
        <end position="42"/>
    </location>
</feature>
<name>A0A4Q7TQJ4_9MICO</name>
<dbReference type="AlphaFoldDB" id="A0A4Q7TQJ4"/>
<dbReference type="GO" id="GO:0008270">
    <property type="term" value="F:zinc ion binding"/>
    <property type="evidence" value="ECO:0007669"/>
    <property type="project" value="UniProtKB-KW"/>
</dbReference>
<keyword evidence="8" id="KW-1185">Reference proteome</keyword>
<keyword evidence="2" id="KW-0863">Zinc-finger</keyword>
<evidence type="ECO:0000259" key="6">
    <source>
        <dbReference type="Pfam" id="PF01258"/>
    </source>
</evidence>
<dbReference type="Gene3D" id="1.20.120.910">
    <property type="entry name" value="DksA, coiled-coil domain"/>
    <property type="match status" value="1"/>
</dbReference>
<dbReference type="PROSITE" id="PS51128">
    <property type="entry name" value="ZF_DKSA_2"/>
    <property type="match status" value="1"/>
</dbReference>
<dbReference type="InterPro" id="IPR000962">
    <property type="entry name" value="Znf_DskA_TraR"/>
</dbReference>
<dbReference type="EMBL" id="SGXT01000013">
    <property type="protein sequence ID" value="RZT62158.1"/>
    <property type="molecule type" value="Genomic_DNA"/>
</dbReference>
<organism evidence="7 8">
    <name type="scientific">Microcella alkaliphila</name>
    <dbReference type="NCBI Taxonomy" id="279828"/>
    <lineage>
        <taxon>Bacteria</taxon>
        <taxon>Bacillati</taxon>
        <taxon>Actinomycetota</taxon>
        <taxon>Actinomycetes</taxon>
        <taxon>Micrococcales</taxon>
        <taxon>Microbacteriaceae</taxon>
        <taxon>Microcella</taxon>
    </lineage>
</organism>
<dbReference type="Pfam" id="PF01258">
    <property type="entry name" value="zf-dskA_traR"/>
    <property type="match status" value="1"/>
</dbReference>
<evidence type="ECO:0000256" key="5">
    <source>
        <dbReference type="SAM" id="MobiDB-lite"/>
    </source>
</evidence>
<evidence type="ECO:0000256" key="1">
    <source>
        <dbReference type="ARBA" id="ARBA00022723"/>
    </source>
</evidence>
<evidence type="ECO:0000256" key="3">
    <source>
        <dbReference type="ARBA" id="ARBA00022833"/>
    </source>
</evidence>
<evidence type="ECO:0000256" key="2">
    <source>
        <dbReference type="ARBA" id="ARBA00022771"/>
    </source>
</evidence>
<comment type="caution">
    <text evidence="7">The sequence shown here is derived from an EMBL/GenBank/DDBJ whole genome shotgun (WGS) entry which is preliminary data.</text>
</comment>
<dbReference type="Proteomes" id="UP000292408">
    <property type="component" value="Unassembled WGS sequence"/>
</dbReference>
<dbReference type="SUPFAM" id="SSF57716">
    <property type="entry name" value="Glucocorticoid receptor-like (DNA-binding domain)"/>
    <property type="match status" value="1"/>
</dbReference>
<proteinExistence type="predicted"/>
<keyword evidence="3" id="KW-0862">Zinc</keyword>
<evidence type="ECO:0000256" key="4">
    <source>
        <dbReference type="PROSITE-ProRule" id="PRU00510"/>
    </source>
</evidence>
<feature type="zinc finger region" description="dksA C4-type" evidence="4">
    <location>
        <begin position="71"/>
        <end position="95"/>
    </location>
</feature>
<evidence type="ECO:0000313" key="8">
    <source>
        <dbReference type="Proteomes" id="UP000292408"/>
    </source>
</evidence>
<sequence length="106" mass="11302">MAARVDSLRRELDAVQRLRSENSDDDEHDPEGATTSQLWSHSAGLVADAERELSELDAALSRVASGDYGTCRECGGPISSDRLEARPAAAFCITCARRGGAGPRRG</sequence>